<dbReference type="InterPro" id="IPR011531">
    <property type="entry name" value="HCO3_transpt-like_TM_dom"/>
</dbReference>
<comment type="similarity">
    <text evidence="2">Belongs to the anion exchanger (TC 2.A.31.3) family.</text>
</comment>
<feature type="region of interest" description="Disordered" evidence="6">
    <location>
        <begin position="313"/>
        <end position="349"/>
    </location>
</feature>
<comment type="subcellular location">
    <subcellularLocation>
        <location evidence="1">Membrane</location>
        <topology evidence="1">Multi-pass membrane protein</topology>
    </subcellularLocation>
</comment>
<evidence type="ECO:0000256" key="2">
    <source>
        <dbReference type="ARBA" id="ARBA00006262"/>
    </source>
</evidence>
<evidence type="ECO:0000259" key="7">
    <source>
        <dbReference type="Pfam" id="PF00955"/>
    </source>
</evidence>
<evidence type="ECO:0000256" key="6">
    <source>
        <dbReference type="SAM" id="MobiDB-lite"/>
    </source>
</evidence>
<dbReference type="PANTHER" id="PTHR11453">
    <property type="entry name" value="ANION EXCHANGE PROTEIN"/>
    <property type="match status" value="1"/>
</dbReference>
<dbReference type="GO" id="GO:0006820">
    <property type="term" value="P:monoatomic anion transport"/>
    <property type="evidence" value="ECO:0007669"/>
    <property type="project" value="InterPro"/>
</dbReference>
<keyword evidence="5" id="KW-0472">Membrane</keyword>
<dbReference type="Pfam" id="PF00955">
    <property type="entry name" value="HCO3_cotransp"/>
    <property type="match status" value="1"/>
</dbReference>
<evidence type="ECO:0000256" key="3">
    <source>
        <dbReference type="ARBA" id="ARBA00022692"/>
    </source>
</evidence>
<gene>
    <name evidence="8" type="ORF">O6P43_019416</name>
</gene>
<keyword evidence="4" id="KW-1133">Transmembrane helix</keyword>
<keyword evidence="9" id="KW-1185">Reference proteome</keyword>
<keyword evidence="3" id="KW-0812">Transmembrane</keyword>
<dbReference type="GO" id="GO:0050801">
    <property type="term" value="P:monoatomic ion homeostasis"/>
    <property type="evidence" value="ECO:0007669"/>
    <property type="project" value="TreeGrafter"/>
</dbReference>
<feature type="compositionally biased region" description="Acidic residues" evidence="6">
    <location>
        <begin position="326"/>
        <end position="341"/>
    </location>
</feature>
<dbReference type="GO" id="GO:0005886">
    <property type="term" value="C:plasma membrane"/>
    <property type="evidence" value="ECO:0007669"/>
    <property type="project" value="TreeGrafter"/>
</dbReference>
<protein>
    <submittedName>
        <fullName evidence="8">Boron transporter</fullName>
    </submittedName>
</protein>
<dbReference type="Proteomes" id="UP001163823">
    <property type="component" value="Chromosome 8"/>
</dbReference>
<name>A0AAD7LIY4_QUISA</name>
<dbReference type="AlphaFoldDB" id="A0AAD7LIY4"/>
<accession>A0AAD7LIY4</accession>
<sequence>MEQGGYEDLLQTTGFPFMVLLWTALSYTVPSEVPEGVPRRLVCPLPWEPSVTVPLDSDQGYGKSSVASQMAQQKEFNLQKPSAYHYDILLLGVMTLICGLLGLPPSNGVLPQSPMHTRSLAVLRRQLIRKKVVKSAKECIEQQRSSSEIYGKMQAIFIEMDTSPTEDLKEAVMKSDDGGDAKGKFDPEKHIDAFLPVRVNEQRSPRESILGKDIATFHHPKPALQSIGRLPCFIRGVGTIQVHCCFYSLPIFIFSALFWHDMDTYSWNFVSFSILPSHSYKRTCPSKLFDPTHLQELDASEYEEIAGAPQHGLGLSITEREPPDNGNEESTDDFFDAELLDEITTRRRS</sequence>
<dbReference type="GO" id="GO:0005452">
    <property type="term" value="F:solute:inorganic anion antiporter activity"/>
    <property type="evidence" value="ECO:0007669"/>
    <property type="project" value="InterPro"/>
</dbReference>
<dbReference type="EMBL" id="JARAOO010000008">
    <property type="protein sequence ID" value="KAJ7958742.1"/>
    <property type="molecule type" value="Genomic_DNA"/>
</dbReference>
<evidence type="ECO:0000256" key="1">
    <source>
        <dbReference type="ARBA" id="ARBA00004141"/>
    </source>
</evidence>
<reference evidence="8" key="1">
    <citation type="journal article" date="2023" name="Science">
        <title>Elucidation of the pathway for biosynthesis of saponin adjuvants from the soapbark tree.</title>
        <authorList>
            <person name="Reed J."/>
            <person name="Orme A."/>
            <person name="El-Demerdash A."/>
            <person name="Owen C."/>
            <person name="Martin L.B.B."/>
            <person name="Misra R.C."/>
            <person name="Kikuchi S."/>
            <person name="Rejzek M."/>
            <person name="Martin A.C."/>
            <person name="Harkess A."/>
            <person name="Leebens-Mack J."/>
            <person name="Louveau T."/>
            <person name="Stephenson M.J."/>
            <person name="Osbourn A."/>
        </authorList>
    </citation>
    <scope>NUCLEOTIDE SEQUENCE</scope>
    <source>
        <strain evidence="8">S10</strain>
    </source>
</reference>
<proteinExistence type="inferred from homology"/>
<evidence type="ECO:0000313" key="9">
    <source>
        <dbReference type="Proteomes" id="UP001163823"/>
    </source>
</evidence>
<comment type="caution">
    <text evidence="8">The sequence shown here is derived from an EMBL/GenBank/DDBJ whole genome shotgun (WGS) entry which is preliminary data.</text>
</comment>
<evidence type="ECO:0000313" key="8">
    <source>
        <dbReference type="EMBL" id="KAJ7958742.1"/>
    </source>
</evidence>
<evidence type="ECO:0000256" key="4">
    <source>
        <dbReference type="ARBA" id="ARBA00022989"/>
    </source>
</evidence>
<dbReference type="KEGG" id="qsa:O6P43_019416"/>
<evidence type="ECO:0000256" key="5">
    <source>
        <dbReference type="ARBA" id="ARBA00023136"/>
    </source>
</evidence>
<feature type="domain" description="Bicarbonate transporter-like transmembrane" evidence="7">
    <location>
        <begin position="65"/>
        <end position="128"/>
    </location>
</feature>
<dbReference type="InterPro" id="IPR003020">
    <property type="entry name" value="HCO3_transpt_euk"/>
</dbReference>
<organism evidence="8 9">
    <name type="scientific">Quillaja saponaria</name>
    <name type="common">Soap bark tree</name>
    <dbReference type="NCBI Taxonomy" id="32244"/>
    <lineage>
        <taxon>Eukaryota</taxon>
        <taxon>Viridiplantae</taxon>
        <taxon>Streptophyta</taxon>
        <taxon>Embryophyta</taxon>
        <taxon>Tracheophyta</taxon>
        <taxon>Spermatophyta</taxon>
        <taxon>Magnoliopsida</taxon>
        <taxon>eudicotyledons</taxon>
        <taxon>Gunneridae</taxon>
        <taxon>Pentapetalae</taxon>
        <taxon>rosids</taxon>
        <taxon>fabids</taxon>
        <taxon>Fabales</taxon>
        <taxon>Quillajaceae</taxon>
        <taxon>Quillaja</taxon>
    </lineage>
</organism>
<dbReference type="PANTHER" id="PTHR11453:SF131">
    <property type="entry name" value="BORON TRANSPORTER 7-RELATED"/>
    <property type="match status" value="1"/>
</dbReference>